<name>A0ABR0B3E4_9CRUS</name>
<dbReference type="EMBL" id="JAOYFB010000040">
    <property type="protein sequence ID" value="KAK4036176.1"/>
    <property type="molecule type" value="Genomic_DNA"/>
</dbReference>
<accession>A0ABR0B3E4</accession>
<gene>
    <name evidence="1" type="ORF">OUZ56_028242</name>
</gene>
<evidence type="ECO:0000313" key="2">
    <source>
        <dbReference type="Proteomes" id="UP001234178"/>
    </source>
</evidence>
<comment type="caution">
    <text evidence="1">The sequence shown here is derived from an EMBL/GenBank/DDBJ whole genome shotgun (WGS) entry which is preliminary data.</text>
</comment>
<protein>
    <submittedName>
        <fullName evidence="1">Uncharacterized protein</fullName>
    </submittedName>
</protein>
<proteinExistence type="predicted"/>
<keyword evidence="2" id="KW-1185">Reference proteome</keyword>
<reference evidence="1 2" key="1">
    <citation type="journal article" date="2023" name="Nucleic Acids Res.">
        <title>The hologenome of Daphnia magna reveals possible DNA methylation and microbiome-mediated evolution of the host genome.</title>
        <authorList>
            <person name="Chaturvedi A."/>
            <person name="Li X."/>
            <person name="Dhandapani V."/>
            <person name="Marshall H."/>
            <person name="Kissane S."/>
            <person name="Cuenca-Cambronero M."/>
            <person name="Asole G."/>
            <person name="Calvet F."/>
            <person name="Ruiz-Romero M."/>
            <person name="Marangio P."/>
            <person name="Guigo R."/>
            <person name="Rago D."/>
            <person name="Mirbahai L."/>
            <person name="Eastwood N."/>
            <person name="Colbourne J.K."/>
            <person name="Zhou J."/>
            <person name="Mallon E."/>
            <person name="Orsini L."/>
        </authorList>
    </citation>
    <scope>NUCLEOTIDE SEQUENCE [LARGE SCALE GENOMIC DNA]</scope>
    <source>
        <strain evidence="1">LRV0_1</strain>
    </source>
</reference>
<dbReference type="Proteomes" id="UP001234178">
    <property type="component" value="Unassembled WGS sequence"/>
</dbReference>
<sequence>MKICETSKVSSLRIVLFIFQHEYTFIGKQISEHEQLANCQNQDNESDDPEVSTTVKSIRLFSFVKVQLGKEYFVFSKGSQSVKTKEADKRWELFRRSRIVETLQLASHPVIKICQSVDSSTSKVFRSQ</sequence>
<evidence type="ECO:0000313" key="1">
    <source>
        <dbReference type="EMBL" id="KAK4036176.1"/>
    </source>
</evidence>
<organism evidence="1 2">
    <name type="scientific">Daphnia magna</name>
    <dbReference type="NCBI Taxonomy" id="35525"/>
    <lineage>
        <taxon>Eukaryota</taxon>
        <taxon>Metazoa</taxon>
        <taxon>Ecdysozoa</taxon>
        <taxon>Arthropoda</taxon>
        <taxon>Crustacea</taxon>
        <taxon>Branchiopoda</taxon>
        <taxon>Diplostraca</taxon>
        <taxon>Cladocera</taxon>
        <taxon>Anomopoda</taxon>
        <taxon>Daphniidae</taxon>
        <taxon>Daphnia</taxon>
    </lineage>
</organism>